<dbReference type="InterPro" id="IPR029063">
    <property type="entry name" value="SAM-dependent_MTases_sf"/>
</dbReference>
<reference evidence="2 3" key="1">
    <citation type="journal article" date="2021" name="Microbiol. Spectr.">
        <title>A Single Bacterium Capable of Oxidation and Reduction of Iron at Circumneutral pH.</title>
        <authorList>
            <person name="Kato S."/>
            <person name="Ohkuma M."/>
        </authorList>
    </citation>
    <scope>NUCLEOTIDE SEQUENCE [LARGE SCALE GENOMIC DNA]</scope>
    <source>
        <strain evidence="2 3">MIZ03</strain>
    </source>
</reference>
<keyword evidence="1" id="KW-0620">Polyamine biosynthesis</keyword>
<dbReference type="PANTHER" id="PTHR43317:SF1">
    <property type="entry name" value="THERMOSPERMINE SYNTHASE ACAULIS5"/>
    <property type="match status" value="1"/>
</dbReference>
<accession>A0ABM7MP56</accession>
<dbReference type="Proteomes" id="UP000824366">
    <property type="component" value="Chromosome"/>
</dbReference>
<protein>
    <submittedName>
        <fullName evidence="2">Polyamine aminopropyltransferase</fullName>
    </submittedName>
</protein>
<dbReference type="EMBL" id="AP024238">
    <property type="protein sequence ID" value="BCO28100.1"/>
    <property type="molecule type" value="Genomic_DNA"/>
</dbReference>
<dbReference type="Gene3D" id="3.40.50.150">
    <property type="entry name" value="Vaccinia Virus protein VP39"/>
    <property type="match status" value="1"/>
</dbReference>
<evidence type="ECO:0000256" key="1">
    <source>
        <dbReference type="ARBA" id="ARBA00023115"/>
    </source>
</evidence>
<keyword evidence="3" id="KW-1185">Reference proteome</keyword>
<name>A0ABM7MP56_9BURK</name>
<evidence type="ECO:0000313" key="3">
    <source>
        <dbReference type="Proteomes" id="UP000824366"/>
    </source>
</evidence>
<evidence type="ECO:0000313" key="2">
    <source>
        <dbReference type="EMBL" id="BCO28100.1"/>
    </source>
</evidence>
<gene>
    <name evidence="2" type="ORF">MIZ03_2996</name>
</gene>
<dbReference type="PANTHER" id="PTHR43317">
    <property type="entry name" value="THERMOSPERMINE SYNTHASE ACAULIS5"/>
    <property type="match status" value="1"/>
</dbReference>
<dbReference type="SUPFAM" id="SSF53335">
    <property type="entry name" value="S-adenosyl-L-methionine-dependent methyltransferases"/>
    <property type="match status" value="1"/>
</dbReference>
<organism evidence="2 3">
    <name type="scientific">Rhodoferax lithotrophicus</name>
    <dbReference type="NCBI Taxonomy" id="2798804"/>
    <lineage>
        <taxon>Bacteria</taxon>
        <taxon>Pseudomonadati</taxon>
        <taxon>Pseudomonadota</taxon>
        <taxon>Betaproteobacteria</taxon>
        <taxon>Burkholderiales</taxon>
        <taxon>Comamonadaceae</taxon>
        <taxon>Rhodoferax</taxon>
    </lineage>
</organism>
<sequence length="260" mass="29329">MPLAIIPRILKKNTPQLPEVNFSDDGPVRHLHLGSEWIQGSMYLDAPNALVHEYIQRMMAWLLFVPPESVKDRQALQLGLGAGSLTKFCHKELRMKTTAIELNPQVLVACRGWFKLPAENTRMQVVLADAAEEIQNPKWFGTVDALQVDLYDHEAAAPVLDSLPFYNHCRRLLTPEGCMTVNLFGRASSFARSVEKMSAAFGKEAIWAFKPTREGNTVVLAQHTPSRPKRELLMARAELIETKWGLPASKWVRVFKPMLS</sequence>
<proteinExistence type="predicted"/>